<evidence type="ECO:0000313" key="1">
    <source>
        <dbReference type="EMBL" id="TCT12746.1"/>
    </source>
</evidence>
<dbReference type="Pfam" id="PF03583">
    <property type="entry name" value="LIP"/>
    <property type="match status" value="1"/>
</dbReference>
<name>A0A4R3MGS3_9HYPH</name>
<dbReference type="AlphaFoldDB" id="A0A4R3MGS3"/>
<sequence length="408" mass="42270">MRMGRMAGPRHSAVGRTGRTVMVASVVALTSCGIEPPDPGAFYEIAADRISGPPGEILRVAPISGSPGGSSAYRVLYRSTGLDNRPIAVSGVVVVPSGPAPTGGRPVIAWAHPTTGVATRCAPSLLPQVFQQIQGLEAMLEQGFVVAATDYPGLGTSGAHPYLVGISEGRAVLDSVRAANRLTQAGASRRFAVWGHSQGGHAALFSGQLAAAYAPELTLAGVAAAAPATDLGQLLKDDLASAGGKVLTSFALWSWNRVYGAPLGTVLDPGVRPVVDGIAADCIESDLEDLVIVDLEQILQKRFLVGDVTRIEPWKRLLAENSPGKAPAGAPVFLVQGSADKVVRPQVTQQFANELCARGTPVAFEWLKGTGHDPAGKLGAPAAVAWMADRLAGKPVPDQCRALPAMPR</sequence>
<accession>A0A4R3MGS3</accession>
<protein>
    <submittedName>
        <fullName evidence="1">Secretory lipase</fullName>
    </submittedName>
</protein>
<dbReference type="GO" id="GO:0016042">
    <property type="term" value="P:lipid catabolic process"/>
    <property type="evidence" value="ECO:0007669"/>
    <property type="project" value="InterPro"/>
</dbReference>
<dbReference type="EMBL" id="SMAK01000002">
    <property type="protein sequence ID" value="TCT12746.1"/>
    <property type="molecule type" value="Genomic_DNA"/>
</dbReference>
<dbReference type="InterPro" id="IPR005152">
    <property type="entry name" value="Lipase_secreted"/>
</dbReference>
<dbReference type="PANTHER" id="PTHR34853">
    <property type="match status" value="1"/>
</dbReference>
<dbReference type="OrthoDB" id="9955at2"/>
<dbReference type="PANTHER" id="PTHR34853:SF1">
    <property type="entry name" value="LIPASE 5"/>
    <property type="match status" value="1"/>
</dbReference>
<dbReference type="PIRSF" id="PIRSF029171">
    <property type="entry name" value="Esterase_LipA"/>
    <property type="match status" value="1"/>
</dbReference>
<dbReference type="SUPFAM" id="SSF53474">
    <property type="entry name" value="alpha/beta-Hydrolases"/>
    <property type="match status" value="1"/>
</dbReference>
<dbReference type="GO" id="GO:0004806">
    <property type="term" value="F:triacylglycerol lipase activity"/>
    <property type="evidence" value="ECO:0007669"/>
    <property type="project" value="InterPro"/>
</dbReference>
<dbReference type="PROSITE" id="PS51257">
    <property type="entry name" value="PROKAR_LIPOPROTEIN"/>
    <property type="match status" value="1"/>
</dbReference>
<organism evidence="1 2">
    <name type="scientific">Tepidamorphus gemmatus</name>
    <dbReference type="NCBI Taxonomy" id="747076"/>
    <lineage>
        <taxon>Bacteria</taxon>
        <taxon>Pseudomonadati</taxon>
        <taxon>Pseudomonadota</taxon>
        <taxon>Alphaproteobacteria</taxon>
        <taxon>Hyphomicrobiales</taxon>
        <taxon>Tepidamorphaceae</taxon>
        <taxon>Tepidamorphus</taxon>
    </lineage>
</organism>
<evidence type="ECO:0000313" key="2">
    <source>
        <dbReference type="Proteomes" id="UP000295678"/>
    </source>
</evidence>
<keyword evidence="2" id="KW-1185">Reference proteome</keyword>
<comment type="caution">
    <text evidence="1">The sequence shown here is derived from an EMBL/GenBank/DDBJ whole genome shotgun (WGS) entry which is preliminary data.</text>
</comment>
<reference evidence="1 2" key="1">
    <citation type="submission" date="2019-03" db="EMBL/GenBank/DDBJ databases">
        <title>Genomic Encyclopedia of Type Strains, Phase IV (KMG-IV): sequencing the most valuable type-strain genomes for metagenomic binning, comparative biology and taxonomic classification.</title>
        <authorList>
            <person name="Goeker M."/>
        </authorList>
    </citation>
    <scope>NUCLEOTIDE SEQUENCE [LARGE SCALE GENOMIC DNA]</scope>
    <source>
        <strain evidence="1 2">DSM 19345</strain>
    </source>
</reference>
<dbReference type="Gene3D" id="3.40.50.1820">
    <property type="entry name" value="alpha/beta hydrolase"/>
    <property type="match status" value="2"/>
</dbReference>
<proteinExistence type="predicted"/>
<dbReference type="InterPro" id="IPR029058">
    <property type="entry name" value="AB_hydrolase_fold"/>
</dbReference>
<dbReference type="Proteomes" id="UP000295678">
    <property type="component" value="Unassembled WGS sequence"/>
</dbReference>
<gene>
    <name evidence="1" type="ORF">EDC22_102432</name>
</gene>